<feature type="binding site" evidence="9">
    <location>
        <position position="99"/>
    </location>
    <ligand>
        <name>alpha-D-glucose 1-phosphate</name>
        <dbReference type="ChEBI" id="CHEBI:58601"/>
    </ligand>
</feature>
<dbReference type="CDD" id="cd04651">
    <property type="entry name" value="LbH_G1P_AT_C"/>
    <property type="match status" value="1"/>
</dbReference>
<keyword evidence="7 9" id="KW-0320">Glycogen biosynthesis</keyword>
<dbReference type="InterPro" id="IPR029044">
    <property type="entry name" value="Nucleotide-diphossugar_trans"/>
</dbReference>
<name>A0A1V4A2H2_9ACTN</name>
<dbReference type="NCBIfam" id="TIGR02091">
    <property type="entry name" value="glgC"/>
    <property type="match status" value="1"/>
</dbReference>
<protein>
    <recommendedName>
        <fullName evidence="9">Glucose-1-phosphate adenylyltransferase</fullName>
        <ecNumber evidence="9">2.7.7.27</ecNumber>
    </recommendedName>
    <alternativeName>
        <fullName evidence="9">ADP-glucose pyrophosphorylase</fullName>
        <shortName evidence="9">ADPGlc PPase</shortName>
    </alternativeName>
    <alternativeName>
        <fullName evidence="9">ADP-glucose synthase</fullName>
    </alternativeName>
</protein>
<dbReference type="SUPFAM" id="SSF51161">
    <property type="entry name" value="Trimeric LpxA-like enzymes"/>
    <property type="match status" value="1"/>
</dbReference>
<evidence type="ECO:0000313" key="13">
    <source>
        <dbReference type="Proteomes" id="UP000190539"/>
    </source>
</evidence>
<keyword evidence="8 9" id="KW-0119">Carbohydrate metabolism</keyword>
<evidence type="ECO:0000256" key="1">
    <source>
        <dbReference type="ARBA" id="ARBA00010443"/>
    </source>
</evidence>
<organism evidence="12 13">
    <name type="scientific">Streptomyces tsukubensis</name>
    <dbReference type="NCBI Taxonomy" id="83656"/>
    <lineage>
        <taxon>Bacteria</taxon>
        <taxon>Bacillati</taxon>
        <taxon>Actinomycetota</taxon>
        <taxon>Actinomycetes</taxon>
        <taxon>Kitasatosporales</taxon>
        <taxon>Streptomycetaceae</taxon>
        <taxon>Streptomyces</taxon>
    </lineage>
</organism>
<dbReference type="OrthoDB" id="9801810at2"/>
<keyword evidence="2 9" id="KW-0321">Glycogen metabolism</keyword>
<dbReference type="GO" id="GO:0008878">
    <property type="term" value="F:glucose-1-phosphate adenylyltransferase activity"/>
    <property type="evidence" value="ECO:0007669"/>
    <property type="project" value="UniProtKB-UniRule"/>
</dbReference>
<feature type="binding site" evidence="9">
    <location>
        <position position="164"/>
    </location>
    <ligand>
        <name>alpha-D-glucose 1-phosphate</name>
        <dbReference type="ChEBI" id="CHEBI:58601"/>
    </ligand>
</feature>
<evidence type="ECO:0000256" key="3">
    <source>
        <dbReference type="ARBA" id="ARBA00022679"/>
    </source>
</evidence>
<dbReference type="GO" id="GO:0005524">
    <property type="term" value="F:ATP binding"/>
    <property type="evidence" value="ECO:0007669"/>
    <property type="project" value="UniProtKB-KW"/>
</dbReference>
<evidence type="ECO:0000256" key="6">
    <source>
        <dbReference type="ARBA" id="ARBA00022840"/>
    </source>
</evidence>
<evidence type="ECO:0000256" key="8">
    <source>
        <dbReference type="ARBA" id="ARBA00023277"/>
    </source>
</evidence>
<dbReference type="CDD" id="cd02508">
    <property type="entry name" value="ADP_Glucose_PP"/>
    <property type="match status" value="1"/>
</dbReference>
<evidence type="ECO:0000256" key="5">
    <source>
        <dbReference type="ARBA" id="ARBA00022741"/>
    </source>
</evidence>
<comment type="pathway">
    <text evidence="9">Glycan biosynthesis; glycogen biosynthesis.</text>
</comment>
<dbReference type="Pfam" id="PF24894">
    <property type="entry name" value="Hexapep_GlmU"/>
    <property type="match status" value="1"/>
</dbReference>
<dbReference type="InterPro" id="IPR023049">
    <property type="entry name" value="GlgC_bac"/>
</dbReference>
<evidence type="ECO:0000256" key="7">
    <source>
        <dbReference type="ARBA" id="ARBA00023056"/>
    </source>
</evidence>
<dbReference type="Pfam" id="PF00483">
    <property type="entry name" value="NTP_transferase"/>
    <property type="match status" value="1"/>
</dbReference>
<feature type="site" description="Could play a key role in the communication between the regulatory and the substrate sites" evidence="9">
    <location>
        <position position="98"/>
    </location>
</feature>
<evidence type="ECO:0000256" key="2">
    <source>
        <dbReference type="ARBA" id="ARBA00022600"/>
    </source>
</evidence>
<dbReference type="STRING" id="83656.B1H18_26935"/>
<comment type="subunit">
    <text evidence="9">Homotetramer.</text>
</comment>
<dbReference type="UniPathway" id="UPA00164"/>
<gene>
    <name evidence="9" type="primary">glgC</name>
    <name evidence="12" type="ORF">B1H18_26935</name>
</gene>
<proteinExistence type="inferred from homology"/>
<feature type="domain" description="Glucose-1-phosphate adenylyltransferase/Bifunctional protein GlmU-like C-terminal hexapeptide" evidence="11">
    <location>
        <begin position="301"/>
        <end position="396"/>
    </location>
</feature>
<dbReference type="Proteomes" id="UP000190539">
    <property type="component" value="Unassembled WGS sequence"/>
</dbReference>
<dbReference type="InterPro" id="IPR056818">
    <property type="entry name" value="GlmU/GlgC-like_hexapep"/>
</dbReference>
<dbReference type="PANTHER" id="PTHR43523:SF2">
    <property type="entry name" value="GLUCOSE-1-PHOSPHATE ADENYLYLTRANSFERASE"/>
    <property type="match status" value="1"/>
</dbReference>
<feature type="binding site" evidence="9">
    <location>
        <position position="198"/>
    </location>
    <ligand>
        <name>alpha-D-glucose 1-phosphate</name>
        <dbReference type="ChEBI" id="CHEBI:58601"/>
    </ligand>
</feature>
<comment type="catalytic activity">
    <reaction evidence="9">
        <text>alpha-D-glucose 1-phosphate + ATP + H(+) = ADP-alpha-D-glucose + diphosphate</text>
        <dbReference type="Rhea" id="RHEA:12120"/>
        <dbReference type="ChEBI" id="CHEBI:15378"/>
        <dbReference type="ChEBI" id="CHEBI:30616"/>
        <dbReference type="ChEBI" id="CHEBI:33019"/>
        <dbReference type="ChEBI" id="CHEBI:57498"/>
        <dbReference type="ChEBI" id="CHEBI:58601"/>
        <dbReference type="EC" id="2.7.7.27"/>
    </reaction>
</comment>
<comment type="similarity">
    <text evidence="1 9">Belongs to the bacterial/plant glucose-1-phosphate adenylyltransferase family.</text>
</comment>
<keyword evidence="13" id="KW-1185">Reference proteome</keyword>
<keyword evidence="4 9" id="KW-0548">Nucleotidyltransferase</keyword>
<dbReference type="InterPro" id="IPR011004">
    <property type="entry name" value="Trimer_LpxA-like_sf"/>
</dbReference>
<dbReference type="Gene3D" id="2.160.10.10">
    <property type="entry name" value="Hexapeptide repeat proteins"/>
    <property type="match status" value="1"/>
</dbReference>
<evidence type="ECO:0000313" key="12">
    <source>
        <dbReference type="EMBL" id="OON73428.1"/>
    </source>
</evidence>
<dbReference type="Gene3D" id="3.90.550.10">
    <property type="entry name" value="Spore Coat Polysaccharide Biosynthesis Protein SpsA, Chain A"/>
    <property type="match status" value="1"/>
</dbReference>
<evidence type="ECO:0000256" key="9">
    <source>
        <dbReference type="HAMAP-Rule" id="MF_00624"/>
    </source>
</evidence>
<dbReference type="PROSITE" id="PS00809">
    <property type="entry name" value="ADP_GLC_PYROPHOSPH_2"/>
    <property type="match status" value="1"/>
</dbReference>
<comment type="function">
    <text evidence="9">Involved in the biosynthesis of ADP-glucose, a building block required for the elongation reactions to produce glycogen. Catalyzes the reaction between ATP and alpha-D-glucose 1-phosphate (G1P) to produce pyrophosphate and ADP-Glc.</text>
</comment>
<keyword evidence="6 9" id="KW-0067">ATP-binding</keyword>
<dbReference type="RefSeq" id="WP_077972291.1">
    <property type="nucleotide sequence ID" value="NZ_CP045178.1"/>
</dbReference>
<dbReference type="SUPFAM" id="SSF53448">
    <property type="entry name" value="Nucleotide-diphospho-sugar transferases"/>
    <property type="match status" value="1"/>
</dbReference>
<dbReference type="NCBIfam" id="NF002023">
    <property type="entry name" value="PRK00844.1"/>
    <property type="match status" value="1"/>
</dbReference>
<dbReference type="EMBL" id="MVFC01000031">
    <property type="protein sequence ID" value="OON73428.1"/>
    <property type="molecule type" value="Genomic_DNA"/>
</dbReference>
<evidence type="ECO:0000256" key="4">
    <source>
        <dbReference type="ARBA" id="ARBA00022695"/>
    </source>
</evidence>
<dbReference type="EC" id="2.7.7.27" evidence="9"/>
<dbReference type="InterPro" id="IPR011831">
    <property type="entry name" value="ADP-Glc_PPase"/>
</dbReference>
<reference evidence="12 13" key="1">
    <citation type="submission" date="2017-02" db="EMBL/GenBank/DDBJ databases">
        <title>Draft Genome Sequence of Streptomyces tsukubaensis F601, a Producer of the immunosuppressant tacrolimus FK506.</title>
        <authorList>
            <person name="Zong G."/>
            <person name="Zhong C."/>
            <person name="Fu J."/>
            <person name="Qin R."/>
            <person name="Cao G."/>
        </authorList>
    </citation>
    <scope>NUCLEOTIDE SEQUENCE [LARGE SCALE GENOMIC DNA]</scope>
    <source>
        <strain evidence="12 13">F601</strain>
    </source>
</reference>
<keyword evidence="5 9" id="KW-0547">Nucleotide-binding</keyword>
<feature type="domain" description="Nucleotidyl transferase" evidence="10">
    <location>
        <begin position="9"/>
        <end position="277"/>
    </location>
</feature>
<dbReference type="InterPro" id="IPR005836">
    <property type="entry name" value="ADP_Glu_pyroP_CS"/>
</dbReference>
<evidence type="ECO:0000259" key="10">
    <source>
        <dbReference type="Pfam" id="PF00483"/>
    </source>
</evidence>
<comment type="caution">
    <text evidence="12">The sequence shown here is derived from an EMBL/GenBank/DDBJ whole genome shotgun (WGS) entry which is preliminary data.</text>
</comment>
<feature type="binding site" evidence="9">
    <location>
        <begin position="180"/>
        <end position="181"/>
    </location>
    <ligand>
        <name>alpha-D-glucose 1-phosphate</name>
        <dbReference type="ChEBI" id="CHEBI:58601"/>
    </ligand>
</feature>
<accession>A0A1V4A2H2</accession>
<evidence type="ECO:0000259" key="11">
    <source>
        <dbReference type="Pfam" id="PF24894"/>
    </source>
</evidence>
<feature type="site" description="Could play a key role in the communication between the regulatory and the substrate sites" evidence="9">
    <location>
        <position position="61"/>
    </location>
</feature>
<dbReference type="PANTHER" id="PTHR43523">
    <property type="entry name" value="GLUCOSE-1-PHOSPHATE ADENYLYLTRANSFERASE-RELATED"/>
    <property type="match status" value="1"/>
</dbReference>
<dbReference type="AlphaFoldDB" id="A0A1V4A2H2"/>
<dbReference type="GO" id="GO:0005978">
    <property type="term" value="P:glycogen biosynthetic process"/>
    <property type="evidence" value="ECO:0007669"/>
    <property type="project" value="UniProtKB-UniRule"/>
</dbReference>
<dbReference type="InterPro" id="IPR005835">
    <property type="entry name" value="NTP_transferase_dom"/>
</dbReference>
<sequence>MRGGPSVLGIVLAGGEGKRLMPLTADRAKPAVTFGGTYRLVDFVLSNLVNADILRICVLTQYKSHSLDRHVSTTWRMSSLLGNYVTPVPAQQRLGPRWYLGSADAILQSLNLVHDEQPDYIAVFGADHVYRMDPRQMLRRHIEGGAGVTVAGIRVPRRDASSFGVISTAGDGVHVSGFLEKPADPPGLPDDPDRVFASMGNYLFTTKTLVDALRQDAEDEDSVHDMGGSILPMLTSLGQAQLYDFDDNRVPGETARDHGYWRDVGTLDTYYEAHMDLISDRPAFNLDNRKWPIYTHSDQLPPAKFCAGGIAGESVVSAGCVIRGQVTRSVLSPGVVVEQGAVVQGSVLHDNVHVGRGAVVRGAVLDKNVDVPAGATIGVNPARDAELYTVSGRGIIALGKGQHVM</sequence>
<dbReference type="HAMAP" id="MF_00624">
    <property type="entry name" value="GlgC"/>
    <property type="match status" value="1"/>
</dbReference>
<dbReference type="PROSITE" id="PS00808">
    <property type="entry name" value="ADP_GLC_PYROPHOSPH_1"/>
    <property type="match status" value="1"/>
</dbReference>
<keyword evidence="3 9" id="KW-0808">Transferase</keyword>